<reference evidence="4 6" key="1">
    <citation type="submission" date="2018-09" db="EMBL/GenBank/DDBJ databases">
        <title>Genomic investigation of the strawberry pathogen Phytophthora fragariae indicates pathogenicity is determined by transcriptional variation in three key races.</title>
        <authorList>
            <person name="Adams T.M."/>
            <person name="Armitage A.D."/>
            <person name="Sobczyk M.K."/>
            <person name="Bates H.J."/>
            <person name="Dunwell J.M."/>
            <person name="Nellist C.F."/>
            <person name="Harrison R.J."/>
        </authorList>
    </citation>
    <scope>NUCLEOTIDE SEQUENCE [LARGE SCALE GENOMIC DNA]</scope>
    <source>
        <strain evidence="2 4">SCRP249</strain>
        <strain evidence="1 6">SCRP324</strain>
        <strain evidence="3 5">SCRP333</strain>
    </source>
</reference>
<keyword evidence="5" id="KW-1185">Reference proteome</keyword>
<dbReference type="AlphaFoldDB" id="A0A6A3MQI7"/>
<evidence type="ECO:0000313" key="3">
    <source>
        <dbReference type="EMBL" id="KAE9348120.1"/>
    </source>
</evidence>
<dbReference type="EMBL" id="QXFU01000519">
    <property type="protein sequence ID" value="KAE9031525.1"/>
    <property type="molecule type" value="Genomic_DNA"/>
</dbReference>
<evidence type="ECO:0000313" key="1">
    <source>
        <dbReference type="EMBL" id="KAE9031525.1"/>
    </source>
</evidence>
<organism evidence="1 6">
    <name type="scientific">Phytophthora rubi</name>
    <dbReference type="NCBI Taxonomy" id="129364"/>
    <lineage>
        <taxon>Eukaryota</taxon>
        <taxon>Sar</taxon>
        <taxon>Stramenopiles</taxon>
        <taxon>Oomycota</taxon>
        <taxon>Peronosporomycetes</taxon>
        <taxon>Peronosporales</taxon>
        <taxon>Peronosporaceae</taxon>
        <taxon>Phytophthora</taxon>
    </lineage>
</organism>
<dbReference type="Proteomes" id="UP000435112">
    <property type="component" value="Unassembled WGS sequence"/>
</dbReference>
<protein>
    <submittedName>
        <fullName evidence="1">Uncharacterized protein</fullName>
    </submittedName>
</protein>
<gene>
    <name evidence="2" type="ORF">PR001_g6249</name>
    <name evidence="1" type="ORF">PR002_g9621</name>
    <name evidence="3" type="ORF">PR003_g6568</name>
</gene>
<evidence type="ECO:0000313" key="6">
    <source>
        <dbReference type="Proteomes" id="UP000435112"/>
    </source>
</evidence>
<dbReference type="EMBL" id="QXFV01000291">
    <property type="protein sequence ID" value="KAE9042274.1"/>
    <property type="molecule type" value="Genomic_DNA"/>
</dbReference>
<sequence>MWYHIFCVSALLCVCFYGSVVRLDTLDRERTASSRLVWPRLPAKSPTMHGTVHSPRASKKSGARCTRAVHVPVLITRRGTSSAGARYHFQCII</sequence>
<dbReference type="Proteomes" id="UP000434957">
    <property type="component" value="Unassembled WGS sequence"/>
</dbReference>
<dbReference type="Proteomes" id="UP000429607">
    <property type="component" value="Unassembled WGS sequence"/>
</dbReference>
<proteinExistence type="predicted"/>
<comment type="caution">
    <text evidence="1">The sequence shown here is derived from an EMBL/GenBank/DDBJ whole genome shotgun (WGS) entry which is preliminary data.</text>
</comment>
<evidence type="ECO:0000313" key="5">
    <source>
        <dbReference type="Proteomes" id="UP000434957"/>
    </source>
</evidence>
<dbReference type="EMBL" id="QXFT01000295">
    <property type="protein sequence ID" value="KAE9348120.1"/>
    <property type="molecule type" value="Genomic_DNA"/>
</dbReference>
<accession>A0A6A3MQI7</accession>
<name>A0A6A3MQI7_9STRA</name>
<evidence type="ECO:0000313" key="4">
    <source>
        <dbReference type="Proteomes" id="UP000429607"/>
    </source>
</evidence>
<evidence type="ECO:0000313" key="2">
    <source>
        <dbReference type="EMBL" id="KAE9042274.1"/>
    </source>
</evidence>